<dbReference type="Gene3D" id="1.20.1560.10">
    <property type="entry name" value="ABC transporter type 1, transmembrane domain"/>
    <property type="match status" value="1"/>
</dbReference>
<dbReference type="InterPro" id="IPR039421">
    <property type="entry name" value="Type_1_exporter"/>
</dbReference>
<feature type="transmembrane region" description="Helical" evidence="7">
    <location>
        <begin position="71"/>
        <end position="97"/>
    </location>
</feature>
<protein>
    <submittedName>
        <fullName evidence="10">Cyclic peptide transporter</fullName>
    </submittedName>
</protein>
<dbReference type="HOGENOM" id="CLU_023671_1_0_6"/>
<evidence type="ECO:0000313" key="10">
    <source>
        <dbReference type="EMBL" id="ACS86831.1"/>
    </source>
</evidence>
<organism evidence="10 11">
    <name type="scientific">Musicola paradisiaca (strain Ech703)</name>
    <name type="common">Dickeya paradisiaca</name>
    <name type="synonym">Dickeya dadantii</name>
    <dbReference type="NCBI Taxonomy" id="579405"/>
    <lineage>
        <taxon>Bacteria</taxon>
        <taxon>Pseudomonadati</taxon>
        <taxon>Pseudomonadota</taxon>
        <taxon>Gammaproteobacteria</taxon>
        <taxon>Enterobacterales</taxon>
        <taxon>Pectobacteriaceae</taxon>
        <taxon>Musicola</taxon>
    </lineage>
</organism>
<dbReference type="InterPro" id="IPR003593">
    <property type="entry name" value="AAA+_ATPase"/>
</dbReference>
<evidence type="ECO:0000259" key="8">
    <source>
        <dbReference type="PROSITE" id="PS50893"/>
    </source>
</evidence>
<feature type="transmembrane region" description="Helical" evidence="7">
    <location>
        <begin position="20"/>
        <end position="46"/>
    </location>
</feature>
<dbReference type="Proteomes" id="UP000002734">
    <property type="component" value="Chromosome"/>
</dbReference>
<evidence type="ECO:0000256" key="7">
    <source>
        <dbReference type="SAM" id="Phobius"/>
    </source>
</evidence>
<dbReference type="PANTHER" id="PTHR43394">
    <property type="entry name" value="ATP-DEPENDENT PERMEASE MDL1, MITOCHONDRIAL"/>
    <property type="match status" value="1"/>
</dbReference>
<dbReference type="InterPro" id="IPR011527">
    <property type="entry name" value="ABC1_TM_dom"/>
</dbReference>
<dbReference type="GO" id="GO:0016887">
    <property type="term" value="F:ATP hydrolysis activity"/>
    <property type="evidence" value="ECO:0007669"/>
    <property type="project" value="InterPro"/>
</dbReference>
<dbReference type="SUPFAM" id="SSF52540">
    <property type="entry name" value="P-loop containing nucleoside triphosphate hydrolases"/>
    <property type="match status" value="1"/>
</dbReference>
<sequence length="576" mass="65010">MKKSSHFLLLSYLGKTSPGLLAMTIALSIISGLFYTLLIPTIIYSIDDNAYSSMSQTLSNNGFFNSPIDKLAIFFVILCGCVWLTKFISLSVVDVLARKASVVLKIEIYQKIRNMPIEQIEEIGPSKFITILNKDIPHVSSAMTMIPLCLVSLITATGVMGYIFYLDTRVFFIVLLCLVIGVIGYQAPHWVALKFLKRSRRQQDMIQEGVRGLLYGAKELKLNKKKSEEFFEEELRKNENIALQNENKGYVLMMSSFIFGDIVPFLIIGVVTFHLAFKYHLSTADVYGIIVALMYLRGPMGFILESLGRINMSRIAAAKVVEIKDKLYHEPEGKSASLQDWQVITLKDISYEYKGENDSAFKLAPINLSFEKGKITFIVGGNGSGKSTLGKILSQHYIPNQGGIYFGDQLITDDNRNAARNLINAIYADFHIFKKLYGQLSQKGPQLTQHYLTYLRLDKVVTIKDNSIKNIKLSDGQKRRLALLTSLLEDRDVYIFDEWAADQDPIFKKFFYYEVLPYLRDKGKVVITITHDDRYFSSADKIITMEDGKVSSVISPHANDTAQHSHSVNSAISDDV</sequence>
<dbReference type="KEGG" id="dda:Dd703_3060"/>
<dbReference type="SMART" id="SM00382">
    <property type="entry name" value="AAA"/>
    <property type="match status" value="1"/>
</dbReference>
<dbReference type="PROSITE" id="PS50893">
    <property type="entry name" value="ABC_TRANSPORTER_2"/>
    <property type="match status" value="1"/>
</dbReference>
<dbReference type="PANTHER" id="PTHR43394:SF1">
    <property type="entry name" value="ATP-BINDING CASSETTE SUB-FAMILY B MEMBER 10, MITOCHONDRIAL"/>
    <property type="match status" value="1"/>
</dbReference>
<dbReference type="GO" id="GO:0015421">
    <property type="term" value="F:ABC-type oligopeptide transporter activity"/>
    <property type="evidence" value="ECO:0007669"/>
    <property type="project" value="TreeGrafter"/>
</dbReference>
<dbReference type="InterPro" id="IPR027417">
    <property type="entry name" value="P-loop_NTPase"/>
</dbReference>
<evidence type="ECO:0000256" key="5">
    <source>
        <dbReference type="ARBA" id="ARBA00022989"/>
    </source>
</evidence>
<feature type="transmembrane region" description="Helical" evidence="7">
    <location>
        <begin position="286"/>
        <end position="304"/>
    </location>
</feature>
<accession>C6CCI8</accession>
<dbReference type="InterPro" id="IPR005898">
    <property type="entry name" value="Cyc_pep_transpt_SyrD/YojI"/>
</dbReference>
<dbReference type="PROSITE" id="PS50929">
    <property type="entry name" value="ABC_TM1F"/>
    <property type="match status" value="1"/>
</dbReference>
<feature type="domain" description="ABC transmembrane type-1" evidence="9">
    <location>
        <begin position="22"/>
        <end position="312"/>
    </location>
</feature>
<dbReference type="eggNOG" id="COG4615">
    <property type="taxonomic scope" value="Bacteria"/>
</dbReference>
<evidence type="ECO:0000256" key="2">
    <source>
        <dbReference type="ARBA" id="ARBA00022692"/>
    </source>
</evidence>
<name>C6CCI8_MUSP7</name>
<dbReference type="RefSeq" id="WP_015854732.1">
    <property type="nucleotide sequence ID" value="NC_012880.1"/>
</dbReference>
<keyword evidence="6 7" id="KW-0472">Membrane</keyword>
<keyword evidence="4" id="KW-0067">ATP-binding</keyword>
<evidence type="ECO:0000256" key="3">
    <source>
        <dbReference type="ARBA" id="ARBA00022741"/>
    </source>
</evidence>
<keyword evidence="11" id="KW-1185">Reference proteome</keyword>
<dbReference type="GO" id="GO:1904680">
    <property type="term" value="F:peptide transmembrane transporter activity"/>
    <property type="evidence" value="ECO:0007669"/>
    <property type="project" value="InterPro"/>
</dbReference>
<evidence type="ECO:0000256" key="1">
    <source>
        <dbReference type="ARBA" id="ARBA00004651"/>
    </source>
</evidence>
<dbReference type="AlphaFoldDB" id="C6CCI8"/>
<gene>
    <name evidence="10" type="ordered locus">Dd703_3060</name>
</gene>
<dbReference type="Pfam" id="PF00664">
    <property type="entry name" value="ABC_membrane"/>
    <property type="match status" value="1"/>
</dbReference>
<feature type="transmembrane region" description="Helical" evidence="7">
    <location>
        <begin position="250"/>
        <end position="274"/>
    </location>
</feature>
<feature type="transmembrane region" description="Helical" evidence="7">
    <location>
        <begin position="171"/>
        <end position="193"/>
    </location>
</feature>
<dbReference type="NCBIfam" id="TIGR01194">
    <property type="entry name" value="cyc_pep_trnsptr"/>
    <property type="match status" value="1"/>
</dbReference>
<dbReference type="EMBL" id="CP001654">
    <property type="protein sequence ID" value="ACS86831.1"/>
    <property type="molecule type" value="Genomic_DNA"/>
</dbReference>
<evidence type="ECO:0000313" key="11">
    <source>
        <dbReference type="Proteomes" id="UP000002734"/>
    </source>
</evidence>
<proteinExistence type="predicted"/>
<comment type="subcellular location">
    <subcellularLocation>
        <location evidence="1">Cell membrane</location>
        <topology evidence="1">Multi-pass membrane protein</topology>
    </subcellularLocation>
</comment>
<dbReference type="GO" id="GO:0005886">
    <property type="term" value="C:plasma membrane"/>
    <property type="evidence" value="ECO:0007669"/>
    <property type="project" value="UniProtKB-SubCell"/>
</dbReference>
<evidence type="ECO:0000256" key="4">
    <source>
        <dbReference type="ARBA" id="ARBA00022840"/>
    </source>
</evidence>
<dbReference type="GO" id="GO:0005524">
    <property type="term" value="F:ATP binding"/>
    <property type="evidence" value="ECO:0007669"/>
    <property type="project" value="UniProtKB-KW"/>
</dbReference>
<dbReference type="Gene3D" id="3.40.50.300">
    <property type="entry name" value="P-loop containing nucleotide triphosphate hydrolases"/>
    <property type="match status" value="1"/>
</dbReference>
<dbReference type="STRING" id="579405.Dd703_3060"/>
<feature type="domain" description="ABC transporter" evidence="8">
    <location>
        <begin position="344"/>
        <end position="572"/>
    </location>
</feature>
<dbReference type="Pfam" id="PF00005">
    <property type="entry name" value="ABC_tran"/>
    <property type="match status" value="1"/>
</dbReference>
<dbReference type="InterPro" id="IPR003439">
    <property type="entry name" value="ABC_transporter-like_ATP-bd"/>
</dbReference>
<dbReference type="SUPFAM" id="SSF90123">
    <property type="entry name" value="ABC transporter transmembrane region"/>
    <property type="match status" value="1"/>
</dbReference>
<keyword evidence="5 7" id="KW-1133">Transmembrane helix</keyword>
<feature type="transmembrane region" description="Helical" evidence="7">
    <location>
        <begin position="142"/>
        <end position="165"/>
    </location>
</feature>
<dbReference type="InterPro" id="IPR036640">
    <property type="entry name" value="ABC1_TM_sf"/>
</dbReference>
<evidence type="ECO:0000259" key="9">
    <source>
        <dbReference type="PROSITE" id="PS50929"/>
    </source>
</evidence>
<reference evidence="10" key="1">
    <citation type="submission" date="2009-06" db="EMBL/GenBank/DDBJ databases">
        <title>Complete sequence of Dickeya dadantii Ech703.</title>
        <authorList>
            <consortium name="US DOE Joint Genome Institute"/>
            <person name="Lucas S."/>
            <person name="Copeland A."/>
            <person name="Lapidus A."/>
            <person name="Glavina del Rio T."/>
            <person name="Dalin E."/>
            <person name="Tice H."/>
            <person name="Bruce D."/>
            <person name="Goodwin L."/>
            <person name="Pitluck S."/>
            <person name="Chertkov O."/>
            <person name="Brettin T."/>
            <person name="Detter J.C."/>
            <person name="Han C."/>
            <person name="Larimer F."/>
            <person name="Land M."/>
            <person name="Hauser L."/>
            <person name="Kyrpides N."/>
            <person name="Mikhailova N."/>
            <person name="Balakrishnan V."/>
            <person name="Glasner J."/>
            <person name="Perna N.T."/>
        </authorList>
    </citation>
    <scope>NUCLEOTIDE SEQUENCE [LARGE SCALE GENOMIC DNA]</scope>
    <source>
        <strain evidence="10">Ech703</strain>
    </source>
</reference>
<keyword evidence="2 7" id="KW-0812">Transmembrane</keyword>
<keyword evidence="3" id="KW-0547">Nucleotide-binding</keyword>
<evidence type="ECO:0000256" key="6">
    <source>
        <dbReference type="ARBA" id="ARBA00023136"/>
    </source>
</evidence>